<keyword evidence="2" id="KW-1185">Reference proteome</keyword>
<name>A0A0M3HVN4_ASCLU</name>
<feature type="transmembrane region" description="Helical" evidence="1">
    <location>
        <begin position="12"/>
        <end position="38"/>
    </location>
</feature>
<evidence type="ECO:0000256" key="1">
    <source>
        <dbReference type="SAM" id="Phobius"/>
    </source>
</evidence>
<dbReference type="Proteomes" id="UP000036681">
    <property type="component" value="Unplaced"/>
</dbReference>
<dbReference type="AlphaFoldDB" id="A0A0M3HVN4"/>
<organism evidence="2 3">
    <name type="scientific">Ascaris lumbricoides</name>
    <name type="common">Giant roundworm</name>
    <dbReference type="NCBI Taxonomy" id="6252"/>
    <lineage>
        <taxon>Eukaryota</taxon>
        <taxon>Metazoa</taxon>
        <taxon>Ecdysozoa</taxon>
        <taxon>Nematoda</taxon>
        <taxon>Chromadorea</taxon>
        <taxon>Rhabditida</taxon>
        <taxon>Spirurina</taxon>
        <taxon>Ascaridomorpha</taxon>
        <taxon>Ascaridoidea</taxon>
        <taxon>Ascarididae</taxon>
        <taxon>Ascaris</taxon>
    </lineage>
</organism>
<sequence>MFDEEEPGKPKNWGCTVAIIVLMMTMNIAVLVVCRVLLDSEDEFNEPILRGESTIYYSFYNITNQQPISDSILCRMDPNQYLT</sequence>
<proteinExistence type="predicted"/>
<protein>
    <submittedName>
        <fullName evidence="3">Anoctamin</fullName>
    </submittedName>
</protein>
<evidence type="ECO:0000313" key="2">
    <source>
        <dbReference type="Proteomes" id="UP000036681"/>
    </source>
</evidence>
<accession>A0A0M3HVN4</accession>
<keyword evidence="1" id="KW-0472">Membrane</keyword>
<reference evidence="3" key="1">
    <citation type="submission" date="2017-02" db="UniProtKB">
        <authorList>
            <consortium name="WormBaseParasite"/>
        </authorList>
    </citation>
    <scope>IDENTIFICATION</scope>
</reference>
<keyword evidence="1" id="KW-0812">Transmembrane</keyword>
<dbReference type="WBParaSite" id="ALUE_0000705101-mRNA-1">
    <property type="protein sequence ID" value="ALUE_0000705101-mRNA-1"/>
    <property type="gene ID" value="ALUE_0000705101"/>
</dbReference>
<evidence type="ECO:0000313" key="3">
    <source>
        <dbReference type="WBParaSite" id="ALUE_0000705101-mRNA-1"/>
    </source>
</evidence>
<keyword evidence="1" id="KW-1133">Transmembrane helix</keyword>